<keyword evidence="8" id="KW-1185">Reference proteome</keyword>
<dbReference type="EMBL" id="ML004450">
    <property type="protein sequence ID" value="RKP30917.1"/>
    <property type="molecule type" value="Genomic_DNA"/>
</dbReference>
<name>A0A4P9ZD99_9ASCO</name>
<keyword evidence="6" id="KW-0496">Mitochondrion</keyword>
<comment type="similarity">
    <text evidence="3">Belongs to the FMP46 family.</text>
</comment>
<dbReference type="AlphaFoldDB" id="A0A4P9ZD99"/>
<reference evidence="8" key="1">
    <citation type="journal article" date="2018" name="Nat. Microbiol.">
        <title>Leveraging single-cell genomics to expand the fungal tree of life.</title>
        <authorList>
            <person name="Ahrendt S.R."/>
            <person name="Quandt C.A."/>
            <person name="Ciobanu D."/>
            <person name="Clum A."/>
            <person name="Salamov A."/>
            <person name="Andreopoulos B."/>
            <person name="Cheng J.F."/>
            <person name="Woyke T."/>
            <person name="Pelin A."/>
            <person name="Henrissat B."/>
            <person name="Reynolds N.K."/>
            <person name="Benny G.L."/>
            <person name="Smith M.E."/>
            <person name="James T.Y."/>
            <person name="Grigoriev I.V."/>
        </authorList>
    </citation>
    <scope>NUCLEOTIDE SEQUENCE [LARGE SCALE GENOMIC DNA]</scope>
    <source>
        <strain evidence="8">Baker2002</strain>
    </source>
</reference>
<dbReference type="SUPFAM" id="SSF52833">
    <property type="entry name" value="Thioredoxin-like"/>
    <property type="match status" value="1"/>
</dbReference>
<gene>
    <name evidence="7" type="ORF">METBISCDRAFT_15231</name>
</gene>
<dbReference type="GO" id="GO:0016491">
    <property type="term" value="F:oxidoreductase activity"/>
    <property type="evidence" value="ECO:0007669"/>
    <property type="project" value="UniProtKB-KW"/>
</dbReference>
<keyword evidence="4" id="KW-0809">Transit peptide</keyword>
<dbReference type="Gene3D" id="3.40.30.10">
    <property type="entry name" value="Glutaredoxin"/>
    <property type="match status" value="1"/>
</dbReference>
<evidence type="ECO:0000256" key="2">
    <source>
        <dbReference type="ARBA" id="ARBA00004173"/>
    </source>
</evidence>
<comment type="subcellular location">
    <subcellularLocation>
        <location evidence="2">Mitochondrion</location>
    </subcellularLocation>
</comment>
<evidence type="ECO:0000256" key="6">
    <source>
        <dbReference type="ARBA" id="ARBA00023128"/>
    </source>
</evidence>
<dbReference type="PANTHER" id="PTHR28071">
    <property type="entry name" value="REDOX PROTEIN FMP46, MITOCHONDRIAL-RELATED"/>
    <property type="match status" value="1"/>
</dbReference>
<dbReference type="OrthoDB" id="4044803at2759"/>
<dbReference type="PANTHER" id="PTHR28071:SF1">
    <property type="entry name" value="REDOX PROTEIN FMP46, MITOCHONDRIAL-RELATED"/>
    <property type="match status" value="1"/>
</dbReference>
<dbReference type="Proteomes" id="UP000268321">
    <property type="component" value="Unassembled WGS sequence"/>
</dbReference>
<proteinExistence type="inferred from homology"/>
<sequence length="179" mass="20501">MSLFRTLQNSPATISIFHNARVPALAKMFAQLEKAYYRSNDGKDLFQLDVAVKQMPTYDQFKLIYSKCIHSDAYKQTLKQVYPLLNDRVLVQDHKSVLFKSSGMHTDRGFKVFSHNEYERIREAFSELVNSSEPETDPSQLFRAPLIVDWDQNLIACDEDGLAAILIKYELSDNALSTA</sequence>
<dbReference type="Pfam" id="PF07955">
    <property type="entry name" value="DUF1687"/>
    <property type="match status" value="1"/>
</dbReference>
<evidence type="ECO:0000256" key="4">
    <source>
        <dbReference type="ARBA" id="ARBA00022946"/>
    </source>
</evidence>
<keyword evidence="5" id="KW-0560">Oxidoreductase</keyword>
<protein>
    <submittedName>
        <fullName evidence="7">DUF1687-domain-containing protein</fullName>
    </submittedName>
</protein>
<organism evidence="7 8">
    <name type="scientific">Metschnikowia bicuspidata</name>
    <dbReference type="NCBI Taxonomy" id="27322"/>
    <lineage>
        <taxon>Eukaryota</taxon>
        <taxon>Fungi</taxon>
        <taxon>Dikarya</taxon>
        <taxon>Ascomycota</taxon>
        <taxon>Saccharomycotina</taxon>
        <taxon>Pichiomycetes</taxon>
        <taxon>Metschnikowiaceae</taxon>
        <taxon>Metschnikowia</taxon>
    </lineage>
</organism>
<evidence type="ECO:0000256" key="5">
    <source>
        <dbReference type="ARBA" id="ARBA00023002"/>
    </source>
</evidence>
<evidence type="ECO:0000313" key="7">
    <source>
        <dbReference type="EMBL" id="RKP30917.1"/>
    </source>
</evidence>
<dbReference type="GO" id="GO:0005739">
    <property type="term" value="C:mitochondrion"/>
    <property type="evidence" value="ECO:0007669"/>
    <property type="project" value="UniProtKB-SubCell"/>
</dbReference>
<evidence type="ECO:0000256" key="1">
    <source>
        <dbReference type="ARBA" id="ARBA00002963"/>
    </source>
</evidence>
<accession>A0A4P9ZD99</accession>
<evidence type="ECO:0000313" key="8">
    <source>
        <dbReference type="Proteomes" id="UP000268321"/>
    </source>
</evidence>
<dbReference type="InterPro" id="IPR012882">
    <property type="entry name" value="Fmp46"/>
</dbReference>
<dbReference type="InterPro" id="IPR036249">
    <property type="entry name" value="Thioredoxin-like_sf"/>
</dbReference>
<comment type="function">
    <text evidence="1">Putative mitochondrial redox protein which could be involved in the reduction of small toxic molecules.</text>
</comment>
<evidence type="ECO:0000256" key="3">
    <source>
        <dbReference type="ARBA" id="ARBA00009734"/>
    </source>
</evidence>